<protein>
    <submittedName>
        <fullName evidence="2">Uncharacterized protein</fullName>
    </submittedName>
</protein>
<dbReference type="EMBL" id="BGZK01000358">
    <property type="protein sequence ID" value="GBP39030.1"/>
    <property type="molecule type" value="Genomic_DNA"/>
</dbReference>
<dbReference type="OrthoDB" id="407509at2759"/>
<comment type="caution">
    <text evidence="2">The sequence shown here is derived from an EMBL/GenBank/DDBJ whole genome shotgun (WGS) entry which is preliminary data.</text>
</comment>
<keyword evidence="3" id="KW-1185">Reference proteome</keyword>
<accession>A0A4C1VKG2</accession>
<feature type="region of interest" description="Disordered" evidence="1">
    <location>
        <begin position="1"/>
        <end position="33"/>
    </location>
</feature>
<organism evidence="2 3">
    <name type="scientific">Eumeta variegata</name>
    <name type="common">Bagworm moth</name>
    <name type="synonym">Eumeta japonica</name>
    <dbReference type="NCBI Taxonomy" id="151549"/>
    <lineage>
        <taxon>Eukaryota</taxon>
        <taxon>Metazoa</taxon>
        <taxon>Ecdysozoa</taxon>
        <taxon>Arthropoda</taxon>
        <taxon>Hexapoda</taxon>
        <taxon>Insecta</taxon>
        <taxon>Pterygota</taxon>
        <taxon>Neoptera</taxon>
        <taxon>Endopterygota</taxon>
        <taxon>Lepidoptera</taxon>
        <taxon>Glossata</taxon>
        <taxon>Ditrysia</taxon>
        <taxon>Tineoidea</taxon>
        <taxon>Psychidae</taxon>
        <taxon>Oiketicinae</taxon>
        <taxon>Eumeta</taxon>
    </lineage>
</organism>
<name>A0A4C1VKG2_EUMVA</name>
<evidence type="ECO:0000313" key="3">
    <source>
        <dbReference type="Proteomes" id="UP000299102"/>
    </source>
</evidence>
<reference evidence="2 3" key="1">
    <citation type="journal article" date="2019" name="Commun. Biol.">
        <title>The bagworm genome reveals a unique fibroin gene that provides high tensile strength.</title>
        <authorList>
            <person name="Kono N."/>
            <person name="Nakamura H."/>
            <person name="Ohtoshi R."/>
            <person name="Tomita M."/>
            <person name="Numata K."/>
            <person name="Arakawa K."/>
        </authorList>
    </citation>
    <scope>NUCLEOTIDE SEQUENCE [LARGE SCALE GENOMIC DNA]</scope>
</reference>
<sequence>MPLNIKNGTNKHKGSRIFEWRPGTGRGSVGRPPASWKDDLVRVASPPGSAGGPELYVLEIKGKKEALFRSGCPIVETATSYKILLERNSMRLVVLKHLHSYKYILVGTIMFDLT</sequence>
<evidence type="ECO:0000256" key="1">
    <source>
        <dbReference type="SAM" id="MobiDB-lite"/>
    </source>
</evidence>
<proteinExistence type="predicted"/>
<dbReference type="Proteomes" id="UP000299102">
    <property type="component" value="Unassembled WGS sequence"/>
</dbReference>
<evidence type="ECO:0000313" key="2">
    <source>
        <dbReference type="EMBL" id="GBP39030.1"/>
    </source>
</evidence>
<dbReference type="AlphaFoldDB" id="A0A4C1VKG2"/>
<gene>
    <name evidence="2" type="ORF">EVAR_89252_1</name>
</gene>